<dbReference type="RefSeq" id="WP_328276083.1">
    <property type="nucleotide sequence ID" value="NZ_JARTLD010000012.1"/>
</dbReference>
<evidence type="ECO:0000313" key="2">
    <source>
        <dbReference type="EMBL" id="MED5016781.1"/>
    </source>
</evidence>
<keyword evidence="1" id="KW-0472">Membrane</keyword>
<keyword evidence="3" id="KW-1185">Reference proteome</keyword>
<sequence length="303" mass="35576">MNETYIKAKRIIERIRSKKKYIFILLGALFLYFAIRILTFGKTEIAPDLNNIYYYYSTSAQVIGAFVAFILAGYVFIHQFLDARQDKDDSLLDIHKKLKSNYYVGLRDLSICTFISIVLDLLVLVINDFDETYPIHIKLSELFSTYKFEIMVVTAVVNIVTIFAAILLVIYIINPKTYDKALESLIEETQEKYHERKVSRTDFFNAFVDLESDMRDFVLSNKNVVIKSRYSNRENFSFKEMVDGLFYSGFINGGFYDQLLEINKIRNLIFHGKLKEVDLGMVNFVKEFHEHFKSIKENDRPEY</sequence>
<protein>
    <submittedName>
        <fullName evidence="2">Uncharacterized protein</fullName>
    </submittedName>
</protein>
<keyword evidence="1" id="KW-1133">Transmembrane helix</keyword>
<feature type="transmembrane region" description="Helical" evidence="1">
    <location>
        <begin position="53"/>
        <end position="77"/>
    </location>
</feature>
<name>A0ABU6PRJ2_9BACL</name>
<proteinExistence type="predicted"/>
<evidence type="ECO:0000313" key="3">
    <source>
        <dbReference type="Proteomes" id="UP001343257"/>
    </source>
</evidence>
<feature type="transmembrane region" description="Helical" evidence="1">
    <location>
        <begin position="106"/>
        <end position="126"/>
    </location>
</feature>
<dbReference type="Proteomes" id="UP001343257">
    <property type="component" value="Unassembled WGS sequence"/>
</dbReference>
<dbReference type="EMBL" id="JARTLD010000012">
    <property type="protein sequence ID" value="MED5016781.1"/>
    <property type="molecule type" value="Genomic_DNA"/>
</dbReference>
<accession>A0ABU6PRJ2</accession>
<evidence type="ECO:0000256" key="1">
    <source>
        <dbReference type="SAM" id="Phobius"/>
    </source>
</evidence>
<comment type="caution">
    <text evidence="2">The sequence shown here is derived from an EMBL/GenBank/DDBJ whole genome shotgun (WGS) entry which is preliminary data.</text>
</comment>
<feature type="transmembrane region" description="Helical" evidence="1">
    <location>
        <begin position="146"/>
        <end position="173"/>
    </location>
</feature>
<keyword evidence="1" id="KW-0812">Transmembrane</keyword>
<reference evidence="2 3" key="1">
    <citation type="submission" date="2023-03" db="EMBL/GenBank/DDBJ databases">
        <title>Bacillus Genome Sequencing.</title>
        <authorList>
            <person name="Dunlap C."/>
        </authorList>
    </citation>
    <scope>NUCLEOTIDE SEQUENCE [LARGE SCALE GENOMIC DNA]</scope>
    <source>
        <strain evidence="2 3">NRS-52</strain>
    </source>
</reference>
<gene>
    <name evidence="2" type="ORF">P9847_05625</name>
</gene>
<organism evidence="2 3">
    <name type="scientific">Paenibacillus chibensis</name>
    <dbReference type="NCBI Taxonomy" id="59846"/>
    <lineage>
        <taxon>Bacteria</taxon>
        <taxon>Bacillati</taxon>
        <taxon>Bacillota</taxon>
        <taxon>Bacilli</taxon>
        <taxon>Bacillales</taxon>
        <taxon>Paenibacillaceae</taxon>
        <taxon>Paenibacillus</taxon>
    </lineage>
</organism>
<feature type="transmembrane region" description="Helical" evidence="1">
    <location>
        <begin position="21"/>
        <end position="41"/>
    </location>
</feature>